<dbReference type="AlphaFoldDB" id="A0A376D6F2"/>
<keyword evidence="1" id="KW-0472">Membrane</keyword>
<dbReference type="Pfam" id="PF04892">
    <property type="entry name" value="VanZ"/>
    <property type="match status" value="1"/>
</dbReference>
<organism evidence="3 4">
    <name type="scientific">Corynebacterium minutissimum</name>
    <dbReference type="NCBI Taxonomy" id="38301"/>
    <lineage>
        <taxon>Bacteria</taxon>
        <taxon>Bacillati</taxon>
        <taxon>Actinomycetota</taxon>
        <taxon>Actinomycetes</taxon>
        <taxon>Mycobacteriales</taxon>
        <taxon>Corynebacteriaceae</taxon>
        <taxon>Corynebacterium</taxon>
    </lineage>
</organism>
<dbReference type="InterPro" id="IPR006976">
    <property type="entry name" value="VanZ-like"/>
</dbReference>
<evidence type="ECO:0000313" key="4">
    <source>
        <dbReference type="Proteomes" id="UP000254287"/>
    </source>
</evidence>
<proteinExistence type="predicted"/>
<gene>
    <name evidence="3" type="ORF">NCTC10289_02550</name>
</gene>
<reference evidence="3 4" key="1">
    <citation type="submission" date="2018-06" db="EMBL/GenBank/DDBJ databases">
        <authorList>
            <consortium name="Pathogen Informatics"/>
            <person name="Doyle S."/>
        </authorList>
    </citation>
    <scope>NUCLEOTIDE SEQUENCE [LARGE SCALE GENOMIC DNA]</scope>
    <source>
        <strain evidence="3 4">NCTC10289</strain>
    </source>
</reference>
<dbReference type="EMBL" id="UFXP01000001">
    <property type="protein sequence ID" value="STC81811.1"/>
    <property type="molecule type" value="Genomic_DNA"/>
</dbReference>
<name>A0A376D6F2_9CORY</name>
<dbReference type="RefSeq" id="WP_115024065.1">
    <property type="nucleotide sequence ID" value="NZ_CP069533.1"/>
</dbReference>
<keyword evidence="1" id="KW-1133">Transmembrane helix</keyword>
<evidence type="ECO:0000313" key="3">
    <source>
        <dbReference type="EMBL" id="STC81811.1"/>
    </source>
</evidence>
<dbReference type="InterPro" id="IPR053150">
    <property type="entry name" value="Teicoplanin_resist-assoc"/>
</dbReference>
<evidence type="ECO:0000256" key="1">
    <source>
        <dbReference type="SAM" id="Phobius"/>
    </source>
</evidence>
<keyword evidence="1" id="KW-0812">Transmembrane</keyword>
<feature type="transmembrane region" description="Helical" evidence="1">
    <location>
        <begin position="85"/>
        <end position="103"/>
    </location>
</feature>
<sequence>MSTTELRHSRNRLASVPDPYRHVLRDALLVTLLALVTVGLATLGKPFMEIPGVVDGSAHAVRKVNLHLFGGFETASVWYGAWSDLFGNILLFMPFGAAVYVVGRSLRRIRWGLGGALLAGLMVSLGIETAQYVFCLGFSDIDDVLYNTVGSVLGALLMARLSREARMKILQRLGFLLALAAVVLSGAMLLN</sequence>
<feature type="transmembrane region" description="Helical" evidence="1">
    <location>
        <begin position="27"/>
        <end position="44"/>
    </location>
</feature>
<feature type="transmembrane region" description="Helical" evidence="1">
    <location>
        <begin position="115"/>
        <end position="139"/>
    </location>
</feature>
<evidence type="ECO:0000259" key="2">
    <source>
        <dbReference type="Pfam" id="PF04892"/>
    </source>
</evidence>
<dbReference type="PANTHER" id="PTHR36834:SF1">
    <property type="entry name" value="INTEGRAL MEMBRANE PROTEIN"/>
    <property type="match status" value="1"/>
</dbReference>
<feature type="transmembrane region" description="Helical" evidence="1">
    <location>
        <begin position="145"/>
        <end position="161"/>
    </location>
</feature>
<dbReference type="Proteomes" id="UP000254287">
    <property type="component" value="Unassembled WGS sequence"/>
</dbReference>
<accession>A0A376D6F2</accession>
<dbReference type="PANTHER" id="PTHR36834">
    <property type="entry name" value="MEMBRANE PROTEIN-RELATED"/>
    <property type="match status" value="1"/>
</dbReference>
<protein>
    <submittedName>
        <fullName evidence="3">Putative integral membrane protein</fullName>
    </submittedName>
</protein>
<feature type="domain" description="VanZ-like" evidence="2">
    <location>
        <begin position="54"/>
        <end position="159"/>
    </location>
</feature>
<feature type="transmembrane region" description="Helical" evidence="1">
    <location>
        <begin position="173"/>
        <end position="190"/>
    </location>
</feature>